<evidence type="ECO:0000256" key="2">
    <source>
        <dbReference type="ARBA" id="ARBA00023125"/>
    </source>
</evidence>
<dbReference type="PROSITE" id="PS00041">
    <property type="entry name" value="HTH_ARAC_FAMILY_1"/>
    <property type="match status" value="1"/>
</dbReference>
<dbReference type="PANTHER" id="PTHR43436">
    <property type="entry name" value="ARAC-FAMILY TRANSCRIPTIONAL REGULATOR"/>
    <property type="match status" value="1"/>
</dbReference>
<evidence type="ECO:0000313" key="5">
    <source>
        <dbReference type="EMBL" id="XDK38278.1"/>
    </source>
</evidence>
<dbReference type="EMBL" id="CP162607">
    <property type="protein sequence ID" value="XDK38278.1"/>
    <property type="molecule type" value="Genomic_DNA"/>
</dbReference>
<evidence type="ECO:0000256" key="1">
    <source>
        <dbReference type="ARBA" id="ARBA00023015"/>
    </source>
</evidence>
<dbReference type="InterPro" id="IPR018062">
    <property type="entry name" value="HTH_AraC-typ_CS"/>
</dbReference>
<accession>A0AB39I8J3</accession>
<dbReference type="Gene3D" id="1.10.10.60">
    <property type="entry name" value="Homeodomain-like"/>
    <property type="match status" value="2"/>
</dbReference>
<keyword evidence="1" id="KW-0805">Transcription regulation</keyword>
<dbReference type="PROSITE" id="PS01124">
    <property type="entry name" value="HTH_ARAC_FAMILY_2"/>
    <property type="match status" value="1"/>
</dbReference>
<sequence>MTTQHDHSAQNAVPQQALAQTIGAHISQPGDCSTAIAGLGFFRREQPSPPVVCMVEPSIILVAQGEKRLWVGGEGYPYDPSRFLLTSLDLPANSEVLVASPQLPCVGLTLKLDLRMLAELIAQGGLPPSRERSVATSVGIGTATTPLLASFGRLLELLDEPDAIPVLAPLIQREIHYRLLMSDQAARLRQITSVDGQGYRIAKAIDWLKLNYASALRVEELASRVQMSAPTFHHHFRQLTAMSPLQYQKWLRLNEAKRLMLNEHMDVSSAAFKVGYESPSQFSREYSRLFGVPPKRNIEALRGKQASK</sequence>
<proteinExistence type="predicted"/>
<gene>
    <name evidence="5" type="ORF">AB4Y39_06330</name>
</gene>
<dbReference type="SMART" id="SM00342">
    <property type="entry name" value="HTH_ARAC"/>
    <property type="match status" value="1"/>
</dbReference>
<dbReference type="Pfam" id="PF12833">
    <property type="entry name" value="HTH_18"/>
    <property type="match status" value="1"/>
</dbReference>
<dbReference type="GO" id="GO:0009893">
    <property type="term" value="P:positive regulation of metabolic process"/>
    <property type="evidence" value="ECO:0007669"/>
    <property type="project" value="UniProtKB-ARBA"/>
</dbReference>
<dbReference type="InterPro" id="IPR009594">
    <property type="entry name" value="Tscrpt_reg_HTH_AraC_N"/>
</dbReference>
<name>A0AB39I8J3_9PSED</name>
<dbReference type="SUPFAM" id="SSF46689">
    <property type="entry name" value="Homeodomain-like"/>
    <property type="match status" value="2"/>
</dbReference>
<evidence type="ECO:0000259" key="4">
    <source>
        <dbReference type="PROSITE" id="PS01124"/>
    </source>
</evidence>
<keyword evidence="2" id="KW-0238">DNA-binding</keyword>
<dbReference type="InterPro" id="IPR009057">
    <property type="entry name" value="Homeodomain-like_sf"/>
</dbReference>
<protein>
    <submittedName>
        <fullName evidence="5">AraC family transcriptional regulator</fullName>
    </submittedName>
</protein>
<dbReference type="GO" id="GO:0043565">
    <property type="term" value="F:sequence-specific DNA binding"/>
    <property type="evidence" value="ECO:0007669"/>
    <property type="project" value="InterPro"/>
</dbReference>
<dbReference type="InterPro" id="IPR018060">
    <property type="entry name" value="HTH_AraC"/>
</dbReference>
<dbReference type="Pfam" id="PF06719">
    <property type="entry name" value="AraC_N"/>
    <property type="match status" value="1"/>
</dbReference>
<reference evidence="5" key="1">
    <citation type="submission" date="2024-07" db="EMBL/GenBank/DDBJ databases">
        <title>Identification and characteristics of a novel species of coltsfoot's symbiotic bacteria.</title>
        <authorList>
            <person name="Juszczyk A."/>
            <person name="Jasielczuk I."/>
            <person name="Gurgul A."/>
            <person name="Rogala M."/>
            <person name="Kowalczyk A."/>
            <person name="Szmatola T."/>
            <person name="Kosecka-Strojek M."/>
            <person name="Arent Z."/>
            <person name="Latowski D."/>
        </authorList>
    </citation>
    <scope>NUCLEOTIDE SEQUENCE</scope>
    <source>
        <strain evidence="5">Hg7Tf</strain>
    </source>
</reference>
<dbReference type="RefSeq" id="WP_280041335.1">
    <property type="nucleotide sequence ID" value="NZ_CP162607.1"/>
</dbReference>
<keyword evidence="3" id="KW-0804">Transcription</keyword>
<dbReference type="PANTHER" id="PTHR43436:SF1">
    <property type="entry name" value="TRANSCRIPTIONAL REGULATORY PROTEIN"/>
    <property type="match status" value="1"/>
</dbReference>
<dbReference type="AlphaFoldDB" id="A0AB39I8J3"/>
<evidence type="ECO:0000256" key="3">
    <source>
        <dbReference type="ARBA" id="ARBA00023163"/>
    </source>
</evidence>
<organism evidence="5">
    <name type="scientific">Pseudomonas sp. Hg7Tf</name>
    <dbReference type="NCBI Taxonomy" id="3236988"/>
    <lineage>
        <taxon>Bacteria</taxon>
        <taxon>Pseudomonadati</taxon>
        <taxon>Pseudomonadota</taxon>
        <taxon>Gammaproteobacteria</taxon>
        <taxon>Pseudomonadales</taxon>
        <taxon>Pseudomonadaceae</taxon>
        <taxon>Pseudomonas</taxon>
    </lineage>
</organism>
<dbReference type="GO" id="GO:0003700">
    <property type="term" value="F:DNA-binding transcription factor activity"/>
    <property type="evidence" value="ECO:0007669"/>
    <property type="project" value="InterPro"/>
</dbReference>
<feature type="domain" description="HTH araC/xylS-type" evidence="4">
    <location>
        <begin position="202"/>
        <end position="300"/>
    </location>
</feature>